<protein>
    <submittedName>
        <fullName evidence="2 3">Uncharacterized protein</fullName>
    </submittedName>
</protein>
<feature type="compositionally biased region" description="Basic residues" evidence="1">
    <location>
        <begin position="12"/>
        <end position="23"/>
    </location>
</feature>
<sequence length="382" mass="43688">MDSYDGPSRRDHGSRHRKDHKTRSSSSRKGTDTDMKDAADQLESLSILAGGGIKAGKKACKDRAFAEAIKLYGYALKAYERQLEMSLELKHQKWIIQEKERDIANAAALLKEAEVGYRNHLGDREDLDMNYRNCHHNAVECREHALKCEEEEPSEDGRSFAATEAWRSTRNAYMEAKGALEKLKAFDAGFAQMQYPGLLRQLHDEIVDAFVKELQRRDEYLWKALFLNTRNQFPAPEVFKAYDLTEKTLGELERFDPQCFTRDPSGRLQKLRDHINYPKEAVAEMKVRWAMVIHVTNAHRAIAQDDRHQAVTELLLASVELENARKLPYRRHWTGHGTFGDALIAWLEKLGAAKFGPGWYPGGQHPGPRHPGQQYPGQHPGR</sequence>
<proteinExistence type="predicted"/>
<reference evidence="3" key="4">
    <citation type="journal article" date="2015" name="G3 (Bethesda)">
        <title>Genome sequences of three phytopathogenic species of the Magnaporthaceae family of fungi.</title>
        <authorList>
            <person name="Okagaki L.H."/>
            <person name="Nunes C.C."/>
            <person name="Sailsbery J."/>
            <person name="Clay B."/>
            <person name="Brown D."/>
            <person name="John T."/>
            <person name="Oh Y."/>
            <person name="Young N."/>
            <person name="Fitzgerald M."/>
            <person name="Haas B.J."/>
            <person name="Zeng Q."/>
            <person name="Young S."/>
            <person name="Adiconis X."/>
            <person name="Fan L."/>
            <person name="Levin J.Z."/>
            <person name="Mitchell T.K."/>
            <person name="Okubara P.A."/>
            <person name="Farman M.L."/>
            <person name="Kohn L.M."/>
            <person name="Birren B."/>
            <person name="Ma L.-J."/>
            <person name="Dean R.A."/>
        </authorList>
    </citation>
    <scope>NUCLEOTIDE SEQUENCE</scope>
    <source>
        <strain evidence="3">R3-111a-1</strain>
    </source>
</reference>
<evidence type="ECO:0000313" key="2">
    <source>
        <dbReference type="EMBL" id="EJT79903.1"/>
    </source>
</evidence>
<accession>J3NUM9</accession>
<dbReference type="RefSeq" id="XP_009221048.1">
    <property type="nucleotide sequence ID" value="XM_009222784.1"/>
</dbReference>
<feature type="region of interest" description="Disordered" evidence="1">
    <location>
        <begin position="358"/>
        <end position="382"/>
    </location>
</feature>
<name>J3NUM9_GAET3</name>
<reference evidence="2" key="2">
    <citation type="submission" date="2010-07" db="EMBL/GenBank/DDBJ databases">
        <authorList>
            <consortium name="The Broad Institute Genome Sequencing Platform"/>
            <consortium name="Broad Institute Genome Sequencing Center for Infectious Disease"/>
            <person name="Ma L.-J."/>
            <person name="Dead R."/>
            <person name="Young S."/>
            <person name="Zeng Q."/>
            <person name="Koehrsen M."/>
            <person name="Alvarado L."/>
            <person name="Berlin A."/>
            <person name="Chapman S.B."/>
            <person name="Chen Z."/>
            <person name="Freedman E."/>
            <person name="Gellesch M."/>
            <person name="Goldberg J."/>
            <person name="Griggs A."/>
            <person name="Gujja S."/>
            <person name="Heilman E.R."/>
            <person name="Heiman D."/>
            <person name="Hepburn T."/>
            <person name="Howarth C."/>
            <person name="Jen D."/>
            <person name="Larson L."/>
            <person name="Mehta T."/>
            <person name="Neiman D."/>
            <person name="Pearson M."/>
            <person name="Roberts A."/>
            <person name="Saif S."/>
            <person name="Shea T."/>
            <person name="Shenoy N."/>
            <person name="Sisk P."/>
            <person name="Stolte C."/>
            <person name="Sykes S."/>
            <person name="Walk T."/>
            <person name="White J."/>
            <person name="Yandava C."/>
            <person name="Haas B."/>
            <person name="Nusbaum C."/>
            <person name="Birren B."/>
        </authorList>
    </citation>
    <scope>NUCLEOTIDE SEQUENCE</scope>
    <source>
        <strain evidence="2">R3-111a-1</strain>
    </source>
</reference>
<dbReference type="EMBL" id="GL385396">
    <property type="protein sequence ID" value="EJT79903.1"/>
    <property type="molecule type" value="Genomic_DNA"/>
</dbReference>
<dbReference type="Proteomes" id="UP000006039">
    <property type="component" value="Unassembled WGS sequence"/>
</dbReference>
<organism evidence="2">
    <name type="scientific">Gaeumannomyces tritici (strain R3-111a-1)</name>
    <name type="common">Wheat and barley take-all root rot fungus</name>
    <name type="synonym">Gaeumannomyces graminis var. tritici</name>
    <dbReference type="NCBI Taxonomy" id="644352"/>
    <lineage>
        <taxon>Eukaryota</taxon>
        <taxon>Fungi</taxon>
        <taxon>Dikarya</taxon>
        <taxon>Ascomycota</taxon>
        <taxon>Pezizomycotina</taxon>
        <taxon>Sordariomycetes</taxon>
        <taxon>Sordariomycetidae</taxon>
        <taxon>Magnaporthales</taxon>
        <taxon>Magnaporthaceae</taxon>
        <taxon>Gaeumannomyces</taxon>
    </lineage>
</organism>
<dbReference type="HOGENOM" id="CLU_723702_0_0_1"/>
<keyword evidence="4" id="KW-1185">Reference proteome</keyword>
<dbReference type="EnsemblFungi" id="EJT79903">
    <property type="protein sequence ID" value="EJT79903"/>
    <property type="gene ID" value="GGTG_04985"/>
</dbReference>
<reference evidence="2" key="3">
    <citation type="submission" date="2010-09" db="EMBL/GenBank/DDBJ databases">
        <title>Annotation of Gaeumannomyces graminis var. tritici R3-111a-1.</title>
        <authorList>
            <consortium name="The Broad Institute Genome Sequencing Platform"/>
            <person name="Ma L.-J."/>
            <person name="Dead R."/>
            <person name="Young S.K."/>
            <person name="Zeng Q."/>
            <person name="Gargeya S."/>
            <person name="Fitzgerald M."/>
            <person name="Haas B."/>
            <person name="Abouelleil A."/>
            <person name="Alvarado L."/>
            <person name="Arachchi H.M."/>
            <person name="Berlin A."/>
            <person name="Brown A."/>
            <person name="Chapman S.B."/>
            <person name="Chen Z."/>
            <person name="Dunbar C."/>
            <person name="Freedman E."/>
            <person name="Gearin G."/>
            <person name="Gellesch M."/>
            <person name="Goldberg J."/>
            <person name="Griggs A."/>
            <person name="Gujja S."/>
            <person name="Heiman D."/>
            <person name="Howarth C."/>
            <person name="Larson L."/>
            <person name="Lui A."/>
            <person name="MacDonald P.J.P."/>
            <person name="Mehta T."/>
            <person name="Montmayeur A."/>
            <person name="Murphy C."/>
            <person name="Neiman D."/>
            <person name="Pearson M."/>
            <person name="Priest M."/>
            <person name="Roberts A."/>
            <person name="Saif S."/>
            <person name="Shea T."/>
            <person name="Shenoy N."/>
            <person name="Sisk P."/>
            <person name="Stolte C."/>
            <person name="Sykes S."/>
            <person name="Yandava C."/>
            <person name="Wortman J."/>
            <person name="Nusbaum C."/>
            <person name="Birren B."/>
        </authorList>
    </citation>
    <scope>NUCLEOTIDE SEQUENCE</scope>
    <source>
        <strain evidence="2">R3-111a-1</strain>
    </source>
</reference>
<gene>
    <name evidence="3" type="primary">20345443</name>
    <name evidence="2" type="ORF">GGTG_04985</name>
</gene>
<reference evidence="4" key="1">
    <citation type="submission" date="2010-07" db="EMBL/GenBank/DDBJ databases">
        <title>The genome sequence of Gaeumannomyces graminis var. tritici strain R3-111a-1.</title>
        <authorList>
            <consortium name="The Broad Institute Genome Sequencing Platform"/>
            <person name="Ma L.-J."/>
            <person name="Dead R."/>
            <person name="Young S."/>
            <person name="Zeng Q."/>
            <person name="Koehrsen M."/>
            <person name="Alvarado L."/>
            <person name="Berlin A."/>
            <person name="Chapman S.B."/>
            <person name="Chen Z."/>
            <person name="Freedman E."/>
            <person name="Gellesch M."/>
            <person name="Goldberg J."/>
            <person name="Griggs A."/>
            <person name="Gujja S."/>
            <person name="Heilman E.R."/>
            <person name="Heiman D."/>
            <person name="Hepburn T."/>
            <person name="Howarth C."/>
            <person name="Jen D."/>
            <person name="Larson L."/>
            <person name="Mehta T."/>
            <person name="Neiman D."/>
            <person name="Pearson M."/>
            <person name="Roberts A."/>
            <person name="Saif S."/>
            <person name="Shea T."/>
            <person name="Shenoy N."/>
            <person name="Sisk P."/>
            <person name="Stolte C."/>
            <person name="Sykes S."/>
            <person name="Walk T."/>
            <person name="White J."/>
            <person name="Yandava C."/>
            <person name="Haas B."/>
            <person name="Nusbaum C."/>
            <person name="Birren B."/>
        </authorList>
    </citation>
    <scope>NUCLEOTIDE SEQUENCE [LARGE SCALE GENOMIC DNA]</scope>
    <source>
        <strain evidence="4">R3-111a-1</strain>
    </source>
</reference>
<reference evidence="3" key="5">
    <citation type="submission" date="2018-04" db="UniProtKB">
        <authorList>
            <consortium name="EnsemblFungi"/>
        </authorList>
    </citation>
    <scope>IDENTIFICATION</scope>
    <source>
        <strain evidence="3">R3-111a-1</strain>
    </source>
</reference>
<dbReference type="VEuPathDB" id="FungiDB:GGTG_04985"/>
<feature type="region of interest" description="Disordered" evidence="1">
    <location>
        <begin position="1"/>
        <end position="37"/>
    </location>
</feature>
<feature type="compositionally biased region" description="Low complexity" evidence="1">
    <location>
        <begin position="370"/>
        <end position="382"/>
    </location>
</feature>
<dbReference type="AlphaFoldDB" id="J3NUM9"/>
<evidence type="ECO:0000313" key="3">
    <source>
        <dbReference type="EnsemblFungi" id="EJT79903"/>
    </source>
</evidence>
<evidence type="ECO:0000313" key="4">
    <source>
        <dbReference type="Proteomes" id="UP000006039"/>
    </source>
</evidence>
<evidence type="ECO:0000256" key="1">
    <source>
        <dbReference type="SAM" id="MobiDB-lite"/>
    </source>
</evidence>
<dbReference type="GeneID" id="20345443"/>